<keyword evidence="1" id="KW-0812">Transmembrane</keyword>
<dbReference type="AlphaFoldDB" id="A0A397NGT8"/>
<sequence length="335" mass="35902">MSASLGAEPILVNATRFRLANEADWARLERIVGTIEKKSVRALDDDDLLALPVLYRGALSSLSVARETSLDRALVRYLEQLCTRAYFQIYGVQTSGWRQLRAFVAQGWPDAIAGLARETLAALMLTVFGTILGYLLVRHDAGWFYDIIPDGLAAGRDPAASAASLRATLYDGGGDGPLATLATALFTHNSQVALFAFALGFAFAVPTALLLVYNGLMLGAFFAVFVPKGLGGEFGGWLLIHGTTELFAIMLAGAAGFRIGMAVAFPGRLSRIDSAVSAGRSAGVAMAGVILMLLVAGLLEGIGRQTILVDWQRYLIAFGMLAGWLVYFYTPRRRA</sequence>
<feature type="transmembrane region" description="Helical" evidence="1">
    <location>
        <begin position="120"/>
        <end position="137"/>
    </location>
</feature>
<dbReference type="PANTHER" id="PTHR35337:SF1">
    <property type="entry name" value="SLR1478 PROTEIN"/>
    <property type="match status" value="1"/>
</dbReference>
<accession>A0A397NGT8</accession>
<gene>
    <name evidence="2" type="ORF">DFR49_4011</name>
</gene>
<evidence type="ECO:0000313" key="2">
    <source>
        <dbReference type="EMBL" id="RIA36726.1"/>
    </source>
</evidence>
<feature type="transmembrane region" description="Helical" evidence="1">
    <location>
        <begin position="277"/>
        <end position="299"/>
    </location>
</feature>
<keyword evidence="3" id="KW-1185">Reference proteome</keyword>
<dbReference type="RefSeq" id="WP_119037436.1">
    <property type="nucleotide sequence ID" value="NZ_QXDC01000005.1"/>
</dbReference>
<keyword evidence="1" id="KW-0472">Membrane</keyword>
<dbReference type="InterPro" id="IPR002798">
    <property type="entry name" value="SpoIIM-like"/>
</dbReference>
<keyword evidence="1" id="KW-1133">Transmembrane helix</keyword>
<comment type="caution">
    <text evidence="2">The sequence shown here is derived from an EMBL/GenBank/DDBJ whole genome shotgun (WGS) entry which is preliminary data.</text>
</comment>
<organism evidence="2 3">
    <name type="scientific">Hephaestia caeni</name>
    <dbReference type="NCBI Taxonomy" id="645617"/>
    <lineage>
        <taxon>Bacteria</taxon>
        <taxon>Pseudomonadati</taxon>
        <taxon>Pseudomonadota</taxon>
        <taxon>Alphaproteobacteria</taxon>
        <taxon>Sphingomonadales</taxon>
        <taxon>Sphingomonadaceae</taxon>
        <taxon>Hephaestia</taxon>
    </lineage>
</organism>
<evidence type="ECO:0000256" key="1">
    <source>
        <dbReference type="SAM" id="Phobius"/>
    </source>
</evidence>
<dbReference type="Pfam" id="PF01944">
    <property type="entry name" value="SpoIIM"/>
    <property type="match status" value="1"/>
</dbReference>
<dbReference type="EMBL" id="QXDC01000005">
    <property type="protein sequence ID" value="RIA36726.1"/>
    <property type="molecule type" value="Genomic_DNA"/>
</dbReference>
<dbReference type="Proteomes" id="UP000266568">
    <property type="component" value="Unassembled WGS sequence"/>
</dbReference>
<protein>
    <submittedName>
        <fullName evidence="2">Putative membrane protein SpoIIM required for sporulation</fullName>
    </submittedName>
</protein>
<dbReference type="OrthoDB" id="7699993at2"/>
<evidence type="ECO:0000313" key="3">
    <source>
        <dbReference type="Proteomes" id="UP000266568"/>
    </source>
</evidence>
<feature type="transmembrane region" description="Helical" evidence="1">
    <location>
        <begin position="311"/>
        <end position="330"/>
    </location>
</feature>
<name>A0A397NGT8_9SPHN</name>
<dbReference type="PANTHER" id="PTHR35337">
    <property type="entry name" value="SLR1478 PROTEIN"/>
    <property type="match status" value="1"/>
</dbReference>
<feature type="transmembrane region" description="Helical" evidence="1">
    <location>
        <begin position="192"/>
        <end position="213"/>
    </location>
</feature>
<reference evidence="2 3" key="1">
    <citation type="submission" date="2018-08" db="EMBL/GenBank/DDBJ databases">
        <title>Genomic Encyclopedia of Type Strains, Phase IV (KMG-IV): sequencing the most valuable type-strain genomes for metagenomic binning, comparative biology and taxonomic classification.</title>
        <authorList>
            <person name="Goeker M."/>
        </authorList>
    </citation>
    <scope>NUCLEOTIDE SEQUENCE [LARGE SCALE GENOMIC DNA]</scope>
    <source>
        <strain evidence="2 3">DSM 25527</strain>
    </source>
</reference>
<proteinExistence type="predicted"/>